<dbReference type="CDD" id="cd16649">
    <property type="entry name" value="mRING-HC-C3HC5_CGRF1-like"/>
    <property type="match status" value="1"/>
</dbReference>
<dbReference type="InterPro" id="IPR001841">
    <property type="entry name" value="Znf_RING"/>
</dbReference>
<dbReference type="GO" id="GO:0004842">
    <property type="term" value="F:ubiquitin-protein transferase activity"/>
    <property type="evidence" value="ECO:0007669"/>
    <property type="project" value="TreeGrafter"/>
</dbReference>
<evidence type="ECO:0000256" key="2">
    <source>
        <dbReference type="ARBA" id="ARBA00022771"/>
    </source>
</evidence>
<evidence type="ECO:0000256" key="4">
    <source>
        <dbReference type="PROSITE-ProRule" id="PRU00175"/>
    </source>
</evidence>
<keyword evidence="3" id="KW-0862">Zinc</keyword>
<dbReference type="Proteomes" id="UP000737018">
    <property type="component" value="Unassembled WGS sequence"/>
</dbReference>
<accession>A0A8J4QTR5</accession>
<dbReference type="Pfam" id="PF13920">
    <property type="entry name" value="zf-C3HC4_3"/>
    <property type="match status" value="1"/>
</dbReference>
<dbReference type="FunFam" id="3.30.40.10:FF:000239">
    <property type="entry name" value="probable BOI-related E3 ubiquitin-protein ligase 2"/>
    <property type="match status" value="1"/>
</dbReference>
<keyword evidence="8" id="KW-1185">Reference proteome</keyword>
<dbReference type="EMBL" id="JRKL02003259">
    <property type="protein sequence ID" value="KAF3955850.1"/>
    <property type="molecule type" value="Genomic_DNA"/>
</dbReference>
<evidence type="ECO:0000313" key="7">
    <source>
        <dbReference type="EMBL" id="KAF3955850.1"/>
    </source>
</evidence>
<proteinExistence type="predicted"/>
<dbReference type="AlphaFoldDB" id="A0A8J4QTR5"/>
<evidence type="ECO:0000259" key="6">
    <source>
        <dbReference type="PROSITE" id="PS50089"/>
    </source>
</evidence>
<reference evidence="7" key="1">
    <citation type="submission" date="2020-03" db="EMBL/GenBank/DDBJ databases">
        <title>Castanea mollissima Vanexum genome sequencing.</title>
        <authorList>
            <person name="Staton M."/>
        </authorList>
    </citation>
    <scope>NUCLEOTIDE SEQUENCE</scope>
    <source>
        <tissue evidence="7">Leaf</tissue>
    </source>
</reference>
<dbReference type="PANTHER" id="PTHR42647:SF50">
    <property type="entry name" value="BOI-RELATED E3 UBIQUITIN-PROTEIN LIGASE 1-LIKE ISOFORM X1"/>
    <property type="match status" value="1"/>
</dbReference>
<keyword evidence="2 4" id="KW-0863">Zinc-finger</keyword>
<keyword evidence="1" id="KW-0479">Metal-binding</keyword>
<name>A0A8J4QTR5_9ROSI</name>
<gene>
    <name evidence="7" type="ORF">CMV_018967</name>
</gene>
<dbReference type="GO" id="GO:0008270">
    <property type="term" value="F:zinc ion binding"/>
    <property type="evidence" value="ECO:0007669"/>
    <property type="project" value="UniProtKB-KW"/>
</dbReference>
<evidence type="ECO:0000256" key="5">
    <source>
        <dbReference type="SAM" id="Coils"/>
    </source>
</evidence>
<dbReference type="PANTHER" id="PTHR42647">
    <property type="entry name" value="SBP (S-RIBONUCLEASE BINDING PROTEIN) FAMILY PROTEIN"/>
    <property type="match status" value="1"/>
</dbReference>
<keyword evidence="5" id="KW-0175">Coiled coil</keyword>
<dbReference type="InterPro" id="IPR013083">
    <property type="entry name" value="Znf_RING/FYVE/PHD"/>
</dbReference>
<evidence type="ECO:0000256" key="1">
    <source>
        <dbReference type="ARBA" id="ARBA00022723"/>
    </source>
</evidence>
<protein>
    <recommendedName>
        <fullName evidence="6">RING-type domain-containing protein</fullName>
    </recommendedName>
</protein>
<organism evidence="7 8">
    <name type="scientific">Castanea mollissima</name>
    <name type="common">Chinese chestnut</name>
    <dbReference type="NCBI Taxonomy" id="60419"/>
    <lineage>
        <taxon>Eukaryota</taxon>
        <taxon>Viridiplantae</taxon>
        <taxon>Streptophyta</taxon>
        <taxon>Embryophyta</taxon>
        <taxon>Tracheophyta</taxon>
        <taxon>Spermatophyta</taxon>
        <taxon>Magnoliopsida</taxon>
        <taxon>eudicotyledons</taxon>
        <taxon>Gunneridae</taxon>
        <taxon>Pentapetalae</taxon>
        <taxon>rosids</taxon>
        <taxon>fabids</taxon>
        <taxon>Fagales</taxon>
        <taxon>Fagaceae</taxon>
        <taxon>Castanea</taxon>
    </lineage>
</organism>
<dbReference type="OrthoDB" id="1711136at2759"/>
<evidence type="ECO:0000313" key="8">
    <source>
        <dbReference type="Proteomes" id="UP000737018"/>
    </source>
</evidence>
<dbReference type="PROSITE" id="PS50089">
    <property type="entry name" value="ZF_RING_2"/>
    <property type="match status" value="1"/>
</dbReference>
<feature type="coiled-coil region" evidence="5">
    <location>
        <begin position="218"/>
        <end position="252"/>
    </location>
</feature>
<comment type="caution">
    <text evidence="7">The sequence shown here is derived from an EMBL/GenBank/DDBJ whole genome shotgun (WGS) entry which is preliminary data.</text>
</comment>
<dbReference type="PIRSF" id="PIRSF036836">
    <property type="entry name" value="RNase_bind_SBP1"/>
    <property type="match status" value="1"/>
</dbReference>
<feature type="domain" description="RING-type" evidence="6">
    <location>
        <begin position="324"/>
        <end position="359"/>
    </location>
</feature>
<sequence length="371" mass="41870">MRSVSSDGRALYEWQLNRLTLAKEWIRLCLHLKFFRNMFGGDSSNPVFPTFVEEGRFQYDTSGLPQLQLFGDFPVGCNVGPLNYIGNDQTTPMEPPIKRAREAESISRQQQKRLLTLNNNFSQDKAGHSGSILNPNPVSTGLKLSYEEDEHNSSVTSASESMTGVLPVILSLGDNLKIEIDRQKEEFDRYIRLQEENILKGVRELKHRQTVSFLSAVEKGVDRKLREKELEIENMNRKNKELMERIKQVAMEVQSWHYRAKYNESVVNVLKSNLQQVMSQGAMHGKEGCGDSEVDDAASGTNVDHLPIVGGSGNLAFTEKQLSCRACKVKEVCVLLLPCRHLCLCKDCEGFIDVCPVCRVMKTASVQVYMS</sequence>
<evidence type="ECO:0000256" key="3">
    <source>
        <dbReference type="ARBA" id="ARBA00022833"/>
    </source>
</evidence>
<dbReference type="Gene3D" id="3.30.40.10">
    <property type="entry name" value="Zinc/RING finger domain, C3HC4 (zinc finger)"/>
    <property type="match status" value="1"/>
</dbReference>